<reference evidence="2" key="1">
    <citation type="submission" date="2020-02" db="EMBL/GenBank/DDBJ databases">
        <authorList>
            <person name="Meier V. D."/>
        </authorList>
    </citation>
    <scope>NUCLEOTIDE SEQUENCE</scope>
    <source>
        <strain evidence="2">AVDCRST_MAG06</strain>
    </source>
</reference>
<name>A0A6J4N945_9ACTN</name>
<dbReference type="AlphaFoldDB" id="A0A6J4N945"/>
<feature type="region of interest" description="Disordered" evidence="1">
    <location>
        <begin position="1"/>
        <end position="118"/>
    </location>
</feature>
<evidence type="ECO:0000256" key="1">
    <source>
        <dbReference type="SAM" id="MobiDB-lite"/>
    </source>
</evidence>
<dbReference type="EMBL" id="CADCUP010000044">
    <property type="protein sequence ID" value="CAA9377433.1"/>
    <property type="molecule type" value="Genomic_DNA"/>
</dbReference>
<feature type="non-terminal residue" evidence="2">
    <location>
        <position position="1"/>
    </location>
</feature>
<evidence type="ECO:0000313" key="2">
    <source>
        <dbReference type="EMBL" id="CAA9377433.1"/>
    </source>
</evidence>
<sequence length="142" mass="14494">EGAPGPERPGHPQRPGDPSRRAGRALLQIPRPRRPVGEHDRLAGRAGVGPRHVGGARRGAAGSGDGPGARPADRRRLRAPFPAPQPGGGPRADGGADPRARRAAAAAARAHQADPWVEAPPAGCQVAALRRQAAAGPGRPRV</sequence>
<accession>A0A6J4N945</accession>
<feature type="compositionally biased region" description="Low complexity" evidence="1">
    <location>
        <begin position="101"/>
        <end position="115"/>
    </location>
</feature>
<organism evidence="2">
    <name type="scientific">uncultured Nocardioides sp</name>
    <dbReference type="NCBI Taxonomy" id="198441"/>
    <lineage>
        <taxon>Bacteria</taxon>
        <taxon>Bacillati</taxon>
        <taxon>Actinomycetota</taxon>
        <taxon>Actinomycetes</taxon>
        <taxon>Propionibacteriales</taxon>
        <taxon>Nocardioidaceae</taxon>
        <taxon>Nocardioides</taxon>
        <taxon>environmental samples</taxon>
    </lineage>
</organism>
<feature type="compositionally biased region" description="Low complexity" evidence="1">
    <location>
        <begin position="44"/>
        <end position="53"/>
    </location>
</feature>
<protein>
    <submittedName>
        <fullName evidence="2">Uncharacterized protein</fullName>
    </submittedName>
</protein>
<feature type="non-terminal residue" evidence="2">
    <location>
        <position position="142"/>
    </location>
</feature>
<proteinExistence type="predicted"/>
<gene>
    <name evidence="2" type="ORF">AVDCRST_MAG06-643</name>
</gene>